<gene>
    <name evidence="3" type="ORF">H8R91_09745</name>
</gene>
<dbReference type="Pfam" id="PF17863">
    <property type="entry name" value="AAA_lid_2"/>
    <property type="match status" value="1"/>
</dbReference>
<dbReference type="InterPro" id="IPR027417">
    <property type="entry name" value="P-loop_NTPase"/>
</dbReference>
<dbReference type="Gene3D" id="1.10.8.80">
    <property type="entry name" value="Magnesium chelatase subunit I, C-Terminal domain"/>
    <property type="match status" value="1"/>
</dbReference>
<feature type="domain" description="ChlI/MoxR AAA lid" evidence="2">
    <location>
        <begin position="227"/>
        <end position="295"/>
    </location>
</feature>
<accession>A0ABR7HMR1</accession>
<evidence type="ECO:0000313" key="3">
    <source>
        <dbReference type="EMBL" id="MBC5728793.1"/>
    </source>
</evidence>
<feature type="domain" description="ATPase AAA-3" evidence="1">
    <location>
        <begin position="35"/>
        <end position="163"/>
    </location>
</feature>
<organism evidence="3 4">
    <name type="scientific">Ruminococcus intestinalis</name>
    <dbReference type="NCBI Taxonomy" id="2763066"/>
    <lineage>
        <taxon>Bacteria</taxon>
        <taxon>Bacillati</taxon>
        <taxon>Bacillota</taxon>
        <taxon>Clostridia</taxon>
        <taxon>Eubacteriales</taxon>
        <taxon>Oscillospiraceae</taxon>
        <taxon>Ruminococcus</taxon>
    </lineage>
</organism>
<reference evidence="3 4" key="1">
    <citation type="submission" date="2020-08" db="EMBL/GenBank/DDBJ databases">
        <title>Genome public.</title>
        <authorList>
            <person name="Liu C."/>
            <person name="Sun Q."/>
        </authorList>
    </citation>
    <scope>NUCLEOTIDE SEQUENCE [LARGE SCALE GENOMIC DNA]</scope>
    <source>
        <strain evidence="3 4">NSJ-71</strain>
    </source>
</reference>
<evidence type="ECO:0000259" key="1">
    <source>
        <dbReference type="Pfam" id="PF07726"/>
    </source>
</evidence>
<sequence>MNEFKSVLNEVRKVINGKDREIIITMLALLANGNILIEDIPGVGKTTMALAFSKALGLKYGRIQFTPDTLPSDITGFSSFNKESGKMHFNKGAIFCNLFLADELNRTSSRTQAALLEAMEERQVTVDGHSYQLENPFSVIATQNPVGASGTQLLPDSQTDRFTVRISMGYPNFEAECQMLINRSRQNPLDKVKQAVTVEELINMQNKVKEVFVSEDMAKYIVMLVTATRQNSLFERGASPRAALSLKDMAKAAAFADDRDYIVPRDIQNIFVATISHRVILSAEANAKKISVTKALNEILRTTRQPKI</sequence>
<dbReference type="InterPro" id="IPR050764">
    <property type="entry name" value="CbbQ/NirQ/NorQ/GpvN"/>
</dbReference>
<dbReference type="RefSeq" id="WP_022234444.1">
    <property type="nucleotide sequence ID" value="NZ_JACOPS010000004.1"/>
</dbReference>
<dbReference type="PANTHER" id="PTHR42759:SF5">
    <property type="entry name" value="METHANOL DEHYDROGENASE REGULATOR"/>
    <property type="match status" value="1"/>
</dbReference>
<evidence type="ECO:0000313" key="4">
    <source>
        <dbReference type="Proteomes" id="UP000636755"/>
    </source>
</evidence>
<dbReference type="InterPro" id="IPR011703">
    <property type="entry name" value="ATPase_AAA-3"/>
</dbReference>
<evidence type="ECO:0000259" key="2">
    <source>
        <dbReference type="Pfam" id="PF17863"/>
    </source>
</evidence>
<dbReference type="CDD" id="cd00009">
    <property type="entry name" value="AAA"/>
    <property type="match status" value="1"/>
</dbReference>
<dbReference type="Gene3D" id="3.40.50.300">
    <property type="entry name" value="P-loop containing nucleotide triphosphate hydrolases"/>
    <property type="match status" value="1"/>
</dbReference>
<proteinExistence type="predicted"/>
<comment type="caution">
    <text evidence="3">The sequence shown here is derived from an EMBL/GenBank/DDBJ whole genome shotgun (WGS) entry which is preliminary data.</text>
</comment>
<dbReference type="InterPro" id="IPR041628">
    <property type="entry name" value="ChlI/MoxR_AAA_lid"/>
</dbReference>
<dbReference type="PANTHER" id="PTHR42759">
    <property type="entry name" value="MOXR FAMILY PROTEIN"/>
    <property type="match status" value="1"/>
</dbReference>
<dbReference type="Proteomes" id="UP000636755">
    <property type="component" value="Unassembled WGS sequence"/>
</dbReference>
<keyword evidence="4" id="KW-1185">Reference proteome</keyword>
<dbReference type="SUPFAM" id="SSF52540">
    <property type="entry name" value="P-loop containing nucleoside triphosphate hydrolases"/>
    <property type="match status" value="1"/>
</dbReference>
<dbReference type="PIRSF" id="PIRSF002849">
    <property type="entry name" value="AAA_ATPase_chaperone_MoxR_prd"/>
    <property type="match status" value="1"/>
</dbReference>
<dbReference type="Pfam" id="PF07726">
    <property type="entry name" value="AAA_3"/>
    <property type="match status" value="1"/>
</dbReference>
<dbReference type="EMBL" id="JACOPS010000004">
    <property type="protein sequence ID" value="MBC5728793.1"/>
    <property type="molecule type" value="Genomic_DNA"/>
</dbReference>
<protein>
    <submittedName>
        <fullName evidence="3">MoxR family ATPase</fullName>
    </submittedName>
</protein>
<name>A0ABR7HMR1_9FIRM</name>